<sequence length="378" mass="41595">MSKKRQNCLRALFMASMASLTALLFTNSLAANENAAEQLINRFELRESELASRDMPGWRAPKSVLFWGSDSDLAGLKKEFPELTFQATSSIEDAKQKLKVADVFIGFCIPGAFDKDLNISWLQSMGVGVEGCVNSPAIQNANMILTNTKRLSSPEIAEHSIALMFALVRRLDQYAASQAKQTWDRGLAPGVDQIWEIEGRTMLVVGLGGIGSETAKRAKGLGMKVIATRNSSRKGPAYVDYVGLSNELMTLASKADVIVNTVPLTDKTTGLFDRQFFKAMKPSAYFINIARGRSVVTSDLLAALEAGELAGAGLDVTDPEPLPADHPLWKQERVIITPHVAYRSEKLRQRVMTLAKENLHRYIRGDRLISIVDLDKGY</sequence>
<accession>A0A545TD07</accession>
<gene>
    <name evidence="7" type="ORF">FLL45_09145</name>
</gene>
<evidence type="ECO:0000259" key="6">
    <source>
        <dbReference type="Pfam" id="PF02826"/>
    </source>
</evidence>
<name>A0A545TD07_9GAMM</name>
<dbReference type="InterPro" id="IPR036291">
    <property type="entry name" value="NAD(P)-bd_dom_sf"/>
</dbReference>
<keyword evidence="1 3" id="KW-0560">Oxidoreductase</keyword>
<dbReference type="GO" id="GO:0051287">
    <property type="term" value="F:NAD binding"/>
    <property type="evidence" value="ECO:0007669"/>
    <property type="project" value="InterPro"/>
</dbReference>
<feature type="domain" description="D-isomer specific 2-hydroxyacid dehydrogenase NAD-binding" evidence="6">
    <location>
        <begin position="161"/>
        <end position="341"/>
    </location>
</feature>
<keyword evidence="8" id="KW-1185">Reference proteome</keyword>
<evidence type="ECO:0000256" key="3">
    <source>
        <dbReference type="RuleBase" id="RU003719"/>
    </source>
</evidence>
<dbReference type="RefSeq" id="WP_142941714.1">
    <property type="nucleotide sequence ID" value="NZ_VIKR01000002.1"/>
</dbReference>
<feature type="signal peptide" evidence="4">
    <location>
        <begin position="1"/>
        <end position="30"/>
    </location>
</feature>
<evidence type="ECO:0000256" key="1">
    <source>
        <dbReference type="ARBA" id="ARBA00023002"/>
    </source>
</evidence>
<feature type="domain" description="D-isomer specific 2-hydroxyacid dehydrogenase catalytic" evidence="5">
    <location>
        <begin position="71"/>
        <end position="372"/>
    </location>
</feature>
<reference evidence="7 8" key="1">
    <citation type="submission" date="2019-06" db="EMBL/GenBank/DDBJ databases">
        <title>Draft genome of Aliikangiella marina GYP-15.</title>
        <authorList>
            <person name="Wang G."/>
        </authorList>
    </citation>
    <scope>NUCLEOTIDE SEQUENCE [LARGE SCALE GENOMIC DNA]</scope>
    <source>
        <strain evidence="7 8">GYP-15</strain>
    </source>
</reference>
<protein>
    <submittedName>
        <fullName evidence="7">D-2-hydroxyacid dehydrogenase</fullName>
    </submittedName>
</protein>
<dbReference type="InterPro" id="IPR006140">
    <property type="entry name" value="D-isomer_DH_NAD-bd"/>
</dbReference>
<evidence type="ECO:0000259" key="5">
    <source>
        <dbReference type="Pfam" id="PF00389"/>
    </source>
</evidence>
<dbReference type="PANTHER" id="PTHR43333">
    <property type="entry name" value="2-HACID_DH_C DOMAIN-CONTAINING PROTEIN"/>
    <property type="match status" value="1"/>
</dbReference>
<dbReference type="Gene3D" id="3.40.50.720">
    <property type="entry name" value="NAD(P)-binding Rossmann-like Domain"/>
    <property type="match status" value="2"/>
</dbReference>
<dbReference type="SUPFAM" id="SSF52283">
    <property type="entry name" value="Formate/glycerate dehydrogenase catalytic domain-like"/>
    <property type="match status" value="1"/>
</dbReference>
<evidence type="ECO:0000313" key="8">
    <source>
        <dbReference type="Proteomes" id="UP000317839"/>
    </source>
</evidence>
<keyword evidence="2" id="KW-0520">NAD</keyword>
<dbReference type="Proteomes" id="UP000317839">
    <property type="component" value="Unassembled WGS sequence"/>
</dbReference>
<feature type="chain" id="PRO_5022191544" evidence="4">
    <location>
        <begin position="31"/>
        <end position="378"/>
    </location>
</feature>
<dbReference type="GO" id="GO:0016616">
    <property type="term" value="F:oxidoreductase activity, acting on the CH-OH group of donors, NAD or NADP as acceptor"/>
    <property type="evidence" value="ECO:0007669"/>
    <property type="project" value="InterPro"/>
</dbReference>
<dbReference type="CDD" id="cd05300">
    <property type="entry name" value="2-Hacid_dh_1"/>
    <property type="match status" value="1"/>
</dbReference>
<dbReference type="SUPFAM" id="SSF51735">
    <property type="entry name" value="NAD(P)-binding Rossmann-fold domains"/>
    <property type="match status" value="1"/>
</dbReference>
<keyword evidence="4" id="KW-0732">Signal</keyword>
<evidence type="ECO:0000256" key="4">
    <source>
        <dbReference type="SAM" id="SignalP"/>
    </source>
</evidence>
<evidence type="ECO:0000256" key="2">
    <source>
        <dbReference type="ARBA" id="ARBA00023027"/>
    </source>
</evidence>
<evidence type="ECO:0000313" key="7">
    <source>
        <dbReference type="EMBL" id="TQV75097.1"/>
    </source>
</evidence>
<dbReference type="Pfam" id="PF00389">
    <property type="entry name" value="2-Hacid_dh"/>
    <property type="match status" value="1"/>
</dbReference>
<comment type="caution">
    <text evidence="7">The sequence shown here is derived from an EMBL/GenBank/DDBJ whole genome shotgun (WGS) entry which is preliminary data.</text>
</comment>
<dbReference type="PANTHER" id="PTHR43333:SF1">
    <property type="entry name" value="D-ISOMER SPECIFIC 2-HYDROXYACID DEHYDROGENASE NAD-BINDING DOMAIN-CONTAINING PROTEIN"/>
    <property type="match status" value="1"/>
</dbReference>
<comment type="similarity">
    <text evidence="3">Belongs to the D-isomer specific 2-hydroxyacid dehydrogenase family.</text>
</comment>
<dbReference type="Pfam" id="PF02826">
    <property type="entry name" value="2-Hacid_dh_C"/>
    <property type="match status" value="1"/>
</dbReference>
<dbReference type="EMBL" id="VIKR01000002">
    <property type="protein sequence ID" value="TQV75097.1"/>
    <property type="molecule type" value="Genomic_DNA"/>
</dbReference>
<dbReference type="AlphaFoldDB" id="A0A545TD07"/>
<dbReference type="OrthoDB" id="9787219at2"/>
<dbReference type="InterPro" id="IPR006139">
    <property type="entry name" value="D-isomer_2_OHA_DH_cat_dom"/>
</dbReference>
<organism evidence="7 8">
    <name type="scientific">Aliikangiella marina</name>
    <dbReference type="NCBI Taxonomy" id="1712262"/>
    <lineage>
        <taxon>Bacteria</taxon>
        <taxon>Pseudomonadati</taxon>
        <taxon>Pseudomonadota</taxon>
        <taxon>Gammaproteobacteria</taxon>
        <taxon>Oceanospirillales</taxon>
        <taxon>Pleioneaceae</taxon>
        <taxon>Aliikangiella</taxon>
    </lineage>
</organism>
<proteinExistence type="inferred from homology"/>